<name>A0A3N4MLH5_9BACT</name>
<dbReference type="InterPro" id="IPR018062">
    <property type="entry name" value="HTH_AraC-typ_CS"/>
</dbReference>
<proteinExistence type="predicted"/>
<dbReference type="InterPro" id="IPR020449">
    <property type="entry name" value="Tscrpt_reg_AraC-type_HTH"/>
</dbReference>
<dbReference type="InterPro" id="IPR018060">
    <property type="entry name" value="HTH_AraC"/>
</dbReference>
<dbReference type="Gene3D" id="1.10.10.60">
    <property type="entry name" value="Homeodomain-like"/>
    <property type="match status" value="1"/>
</dbReference>
<evidence type="ECO:0000256" key="1">
    <source>
        <dbReference type="ARBA" id="ARBA00023015"/>
    </source>
</evidence>
<evidence type="ECO:0000256" key="3">
    <source>
        <dbReference type="ARBA" id="ARBA00023163"/>
    </source>
</evidence>
<dbReference type="PRINTS" id="PR00032">
    <property type="entry name" value="HTHARAC"/>
</dbReference>
<dbReference type="EMBL" id="RMBX01000001">
    <property type="protein sequence ID" value="RPD42916.1"/>
    <property type="molecule type" value="Genomic_DNA"/>
</dbReference>
<keyword evidence="1" id="KW-0805">Transcription regulation</keyword>
<evidence type="ECO:0000313" key="6">
    <source>
        <dbReference type="Proteomes" id="UP000279089"/>
    </source>
</evidence>
<evidence type="ECO:0000313" key="5">
    <source>
        <dbReference type="EMBL" id="RPD42916.1"/>
    </source>
</evidence>
<dbReference type="PANTHER" id="PTHR47893:SF1">
    <property type="entry name" value="REGULATORY PROTEIN PCHR"/>
    <property type="match status" value="1"/>
</dbReference>
<dbReference type="GO" id="GO:0043565">
    <property type="term" value="F:sequence-specific DNA binding"/>
    <property type="evidence" value="ECO:0007669"/>
    <property type="project" value="InterPro"/>
</dbReference>
<dbReference type="OrthoDB" id="799767at2"/>
<dbReference type="SUPFAM" id="SSF46689">
    <property type="entry name" value="Homeodomain-like"/>
    <property type="match status" value="2"/>
</dbReference>
<sequence>MNRHCNQVQRIPDTKRRIYRGGMLQDRDYLLRKMKRTMERVYRYGTNEILFESDREKGLQPSRAWEEWQGERMPFWDVRVRDHFFDGMHISFFNINIYEHIRLTTNEQAPLPGMGFLKQGCLTTTPYSGGGPRTFTARQHNVFMNPYTAMSTEIPVQQDLEILLLGFQRERFLQLAEHAGPVMGQLAESIAANKPTPYLHSPNMPLTPRMLAIILEIEQGCYHGGLMNLFLQSKMLELLALQCGQLEAANKGEVRPEGLSAADMNKVRDARELLLRDLQNPPTLSMLARQAGLNEFKLKKGFKKMFGASVFGYLKSYRLETARELIRGGGKTVTEVAYETGYSTLQYFSNEFRKKFGVSPGSLR</sequence>
<protein>
    <submittedName>
        <fullName evidence="5">AraC family transcriptional regulator</fullName>
    </submittedName>
</protein>
<keyword evidence="6" id="KW-1185">Reference proteome</keyword>
<dbReference type="AlphaFoldDB" id="A0A3N4MLH5"/>
<comment type="caution">
    <text evidence="5">The sequence shown here is derived from an EMBL/GenBank/DDBJ whole genome shotgun (WGS) entry which is preliminary data.</text>
</comment>
<dbReference type="GO" id="GO:0003700">
    <property type="term" value="F:DNA-binding transcription factor activity"/>
    <property type="evidence" value="ECO:0007669"/>
    <property type="project" value="InterPro"/>
</dbReference>
<reference evidence="6" key="1">
    <citation type="submission" date="2018-11" db="EMBL/GenBank/DDBJ databases">
        <title>Chitinophaga lutea sp.nov., isolate from arsenic contaminated soil.</title>
        <authorList>
            <person name="Zong Y."/>
        </authorList>
    </citation>
    <scope>NUCLEOTIDE SEQUENCE [LARGE SCALE GENOMIC DNA]</scope>
    <source>
        <strain evidence="6">YLT18</strain>
    </source>
</reference>
<feature type="domain" description="HTH araC/xylS-type" evidence="4">
    <location>
        <begin position="268"/>
        <end position="364"/>
    </location>
</feature>
<dbReference type="InterPro" id="IPR009057">
    <property type="entry name" value="Homeodomain-like_sf"/>
</dbReference>
<keyword evidence="2" id="KW-0238">DNA-binding</keyword>
<dbReference type="SMART" id="SM00342">
    <property type="entry name" value="HTH_ARAC"/>
    <property type="match status" value="1"/>
</dbReference>
<dbReference type="Proteomes" id="UP000279089">
    <property type="component" value="Unassembled WGS sequence"/>
</dbReference>
<dbReference type="PANTHER" id="PTHR47893">
    <property type="entry name" value="REGULATORY PROTEIN PCHR"/>
    <property type="match status" value="1"/>
</dbReference>
<dbReference type="PROSITE" id="PS01124">
    <property type="entry name" value="HTH_ARAC_FAMILY_2"/>
    <property type="match status" value="1"/>
</dbReference>
<keyword evidence="3" id="KW-0804">Transcription</keyword>
<dbReference type="Pfam" id="PF12833">
    <property type="entry name" value="HTH_18"/>
    <property type="match status" value="1"/>
</dbReference>
<dbReference type="InterPro" id="IPR053142">
    <property type="entry name" value="PchR_regulatory_protein"/>
</dbReference>
<organism evidence="5 6">
    <name type="scientific">Chitinophaga barathri</name>
    <dbReference type="NCBI Taxonomy" id="1647451"/>
    <lineage>
        <taxon>Bacteria</taxon>
        <taxon>Pseudomonadati</taxon>
        <taxon>Bacteroidota</taxon>
        <taxon>Chitinophagia</taxon>
        <taxon>Chitinophagales</taxon>
        <taxon>Chitinophagaceae</taxon>
        <taxon>Chitinophaga</taxon>
    </lineage>
</organism>
<evidence type="ECO:0000256" key="2">
    <source>
        <dbReference type="ARBA" id="ARBA00023125"/>
    </source>
</evidence>
<accession>A0A3N4MLH5</accession>
<dbReference type="PROSITE" id="PS00041">
    <property type="entry name" value="HTH_ARAC_FAMILY_1"/>
    <property type="match status" value="1"/>
</dbReference>
<evidence type="ECO:0000259" key="4">
    <source>
        <dbReference type="PROSITE" id="PS01124"/>
    </source>
</evidence>
<gene>
    <name evidence="5" type="ORF">EG028_01055</name>
</gene>